<evidence type="ECO:0000313" key="2">
    <source>
        <dbReference type="EMBL" id="VEL19615.1"/>
    </source>
</evidence>
<dbReference type="Proteomes" id="UP000784294">
    <property type="component" value="Unassembled WGS sequence"/>
</dbReference>
<evidence type="ECO:0000313" key="3">
    <source>
        <dbReference type="Proteomes" id="UP000784294"/>
    </source>
</evidence>
<dbReference type="EMBL" id="CAAALY010042359">
    <property type="protein sequence ID" value="VEL19615.1"/>
    <property type="molecule type" value="Genomic_DNA"/>
</dbReference>
<gene>
    <name evidence="2" type="ORF">PXEA_LOCUS13055</name>
</gene>
<comment type="caution">
    <text evidence="2">The sequence shown here is derived from an EMBL/GenBank/DDBJ whole genome shotgun (WGS) entry which is preliminary data.</text>
</comment>
<reference evidence="2" key="1">
    <citation type="submission" date="2018-11" db="EMBL/GenBank/DDBJ databases">
        <authorList>
            <consortium name="Pathogen Informatics"/>
        </authorList>
    </citation>
    <scope>NUCLEOTIDE SEQUENCE</scope>
</reference>
<feature type="region of interest" description="Disordered" evidence="1">
    <location>
        <begin position="93"/>
        <end position="123"/>
    </location>
</feature>
<dbReference type="AlphaFoldDB" id="A0A3S5CGM9"/>
<name>A0A3S5CGM9_9PLAT</name>
<feature type="compositionally biased region" description="Basic and acidic residues" evidence="1">
    <location>
        <begin position="111"/>
        <end position="122"/>
    </location>
</feature>
<accession>A0A3S5CGM9</accession>
<evidence type="ECO:0000256" key="1">
    <source>
        <dbReference type="SAM" id="MobiDB-lite"/>
    </source>
</evidence>
<keyword evidence="3" id="KW-1185">Reference proteome</keyword>
<organism evidence="2 3">
    <name type="scientific">Protopolystoma xenopodis</name>
    <dbReference type="NCBI Taxonomy" id="117903"/>
    <lineage>
        <taxon>Eukaryota</taxon>
        <taxon>Metazoa</taxon>
        <taxon>Spiralia</taxon>
        <taxon>Lophotrochozoa</taxon>
        <taxon>Platyhelminthes</taxon>
        <taxon>Monogenea</taxon>
        <taxon>Polyopisthocotylea</taxon>
        <taxon>Polystomatidea</taxon>
        <taxon>Polystomatidae</taxon>
        <taxon>Protopolystoma</taxon>
    </lineage>
</organism>
<sequence>MNAAKQREKLGYESRNTFERSELTEHIAQSGHEINRKAIERRASYSTNKGKRKIREAIDIVGETNLMNRRLEEGRVSDDFAYCLSKLGDNKNTARPGKRKCLGQGSIASWRKRDRDKKREDGAGIFGNKKRRCQCVMSVRINRYKIGGLTVKELGRRTSKP</sequence>
<protein>
    <submittedName>
        <fullName evidence="2">Uncharacterized protein</fullName>
    </submittedName>
</protein>
<proteinExistence type="predicted"/>